<dbReference type="CDD" id="cd02966">
    <property type="entry name" value="TlpA_like_family"/>
    <property type="match status" value="1"/>
</dbReference>
<evidence type="ECO:0000259" key="6">
    <source>
        <dbReference type="PROSITE" id="PS51352"/>
    </source>
</evidence>
<dbReference type="EMBL" id="CP157484">
    <property type="protein sequence ID" value="XBO38254.1"/>
    <property type="molecule type" value="Genomic_DNA"/>
</dbReference>
<evidence type="ECO:0000313" key="7">
    <source>
        <dbReference type="EMBL" id="XBO38254.1"/>
    </source>
</evidence>
<accession>A0AAU7JDN5</accession>
<feature type="domain" description="Thioredoxin" evidence="6">
    <location>
        <begin position="86"/>
        <end position="232"/>
    </location>
</feature>
<evidence type="ECO:0000256" key="2">
    <source>
        <dbReference type="ARBA" id="ARBA00022748"/>
    </source>
</evidence>
<dbReference type="Gene3D" id="3.40.30.10">
    <property type="entry name" value="Glutaredoxin"/>
    <property type="match status" value="1"/>
</dbReference>
<dbReference type="PANTHER" id="PTHR42852">
    <property type="entry name" value="THIOL:DISULFIDE INTERCHANGE PROTEIN DSBE"/>
    <property type="match status" value="1"/>
</dbReference>
<feature type="compositionally biased region" description="Low complexity" evidence="4">
    <location>
        <begin position="11"/>
        <end position="22"/>
    </location>
</feature>
<evidence type="ECO:0000256" key="3">
    <source>
        <dbReference type="ARBA" id="ARBA00023284"/>
    </source>
</evidence>
<organism evidence="7">
    <name type="scientific">Alsobacter sp. KACC 23698</name>
    <dbReference type="NCBI Taxonomy" id="3149229"/>
    <lineage>
        <taxon>Bacteria</taxon>
        <taxon>Pseudomonadati</taxon>
        <taxon>Pseudomonadota</taxon>
        <taxon>Alphaproteobacteria</taxon>
        <taxon>Hyphomicrobiales</taxon>
        <taxon>Alsobacteraceae</taxon>
        <taxon>Alsobacter</taxon>
    </lineage>
</organism>
<dbReference type="PROSITE" id="PS00194">
    <property type="entry name" value="THIOREDOXIN_1"/>
    <property type="match status" value="1"/>
</dbReference>
<keyword evidence="3" id="KW-0676">Redox-active center</keyword>
<dbReference type="InterPro" id="IPR017937">
    <property type="entry name" value="Thioredoxin_CS"/>
</dbReference>
<dbReference type="GO" id="GO:0030313">
    <property type="term" value="C:cell envelope"/>
    <property type="evidence" value="ECO:0007669"/>
    <property type="project" value="UniProtKB-SubCell"/>
</dbReference>
<proteinExistence type="predicted"/>
<dbReference type="PROSITE" id="PS51352">
    <property type="entry name" value="THIOREDOXIN_2"/>
    <property type="match status" value="1"/>
</dbReference>
<keyword evidence="5" id="KW-1133">Transmembrane helix</keyword>
<dbReference type="InterPro" id="IPR050553">
    <property type="entry name" value="Thioredoxin_ResA/DsbE_sf"/>
</dbReference>
<dbReference type="PANTHER" id="PTHR42852:SF17">
    <property type="entry name" value="THIOREDOXIN-LIKE PROTEIN HI_1115"/>
    <property type="match status" value="1"/>
</dbReference>
<protein>
    <submittedName>
        <fullName evidence="7">TlpA disulfide reductase family protein</fullName>
    </submittedName>
</protein>
<gene>
    <name evidence="7" type="ORF">ABEG18_21505</name>
</gene>
<reference evidence="7" key="1">
    <citation type="submission" date="2024-05" db="EMBL/GenBank/DDBJ databases">
        <authorList>
            <person name="Kim S."/>
            <person name="Heo J."/>
            <person name="Choi H."/>
            <person name="Choi Y."/>
            <person name="Kwon S.-W."/>
            <person name="Kim Y."/>
        </authorList>
    </citation>
    <scope>NUCLEOTIDE SEQUENCE</scope>
    <source>
        <strain evidence="7">KACC 23698</strain>
    </source>
</reference>
<dbReference type="AlphaFoldDB" id="A0AAU7JDN5"/>
<dbReference type="InterPro" id="IPR013766">
    <property type="entry name" value="Thioredoxin_domain"/>
</dbReference>
<evidence type="ECO:0000256" key="1">
    <source>
        <dbReference type="ARBA" id="ARBA00004196"/>
    </source>
</evidence>
<name>A0AAU7JDN5_9HYPH</name>
<feature type="compositionally biased region" description="Basic and acidic residues" evidence="4">
    <location>
        <begin position="1"/>
        <end position="10"/>
    </location>
</feature>
<dbReference type="Pfam" id="PF08534">
    <property type="entry name" value="Redoxin"/>
    <property type="match status" value="1"/>
</dbReference>
<evidence type="ECO:0000256" key="4">
    <source>
        <dbReference type="SAM" id="MobiDB-lite"/>
    </source>
</evidence>
<dbReference type="SUPFAM" id="SSF52833">
    <property type="entry name" value="Thioredoxin-like"/>
    <property type="match status" value="1"/>
</dbReference>
<feature type="transmembrane region" description="Helical" evidence="5">
    <location>
        <begin position="28"/>
        <end position="48"/>
    </location>
</feature>
<dbReference type="GO" id="GO:0015036">
    <property type="term" value="F:disulfide oxidoreductase activity"/>
    <property type="evidence" value="ECO:0007669"/>
    <property type="project" value="UniProtKB-ARBA"/>
</dbReference>
<comment type="subcellular location">
    <subcellularLocation>
        <location evidence="1">Cell envelope</location>
    </subcellularLocation>
</comment>
<keyword evidence="5" id="KW-0812">Transmembrane</keyword>
<keyword evidence="5" id="KW-0472">Membrane</keyword>
<feature type="region of interest" description="Disordered" evidence="4">
    <location>
        <begin position="1"/>
        <end position="22"/>
    </location>
</feature>
<dbReference type="RefSeq" id="WP_406855092.1">
    <property type="nucleotide sequence ID" value="NZ_CP157484.1"/>
</dbReference>
<dbReference type="GO" id="GO:0017004">
    <property type="term" value="P:cytochrome complex assembly"/>
    <property type="evidence" value="ECO:0007669"/>
    <property type="project" value="UniProtKB-KW"/>
</dbReference>
<sequence>MTDRTDRTPGAERPQTAAASATAPRRRALVVAGVGVAAALGLGLAVLYGTNPGWGNAGDADCAPALAVAQAMQPLARGEVAAVQVSKAPKLLPALAFNGPDGKPMSLADLKGRTVLLNLWATWCAPCRQEMPALDAAQEKLGGDDFQVVTVNIDTRNLDKPRQWLADNKVTRLAYHSDPSAKIFQDLKAIGKAFGMPTTLIVDPKGCELASIAGPAEWSSEDALKLLKAAARK</sequence>
<keyword evidence="2" id="KW-0201">Cytochrome c-type biogenesis</keyword>
<dbReference type="NCBIfam" id="NF047696">
    <property type="entry name" value="ThlDiSintTplARhiz"/>
    <property type="match status" value="1"/>
</dbReference>
<evidence type="ECO:0000256" key="5">
    <source>
        <dbReference type="SAM" id="Phobius"/>
    </source>
</evidence>
<dbReference type="InterPro" id="IPR036249">
    <property type="entry name" value="Thioredoxin-like_sf"/>
</dbReference>
<dbReference type="InterPro" id="IPR013740">
    <property type="entry name" value="Redoxin"/>
</dbReference>